<evidence type="ECO:0000313" key="1">
    <source>
        <dbReference type="EMBL" id="KAK7343870.1"/>
    </source>
</evidence>
<gene>
    <name evidence="1" type="ORF">VNO77_12957</name>
</gene>
<sequence>MAKLNIFDLGGCINFNFRPILGEKAINIGFLIVSVLPTNKAKTLSQRSNAKAMSNINTCSSIPISFLVSSSASAIFQFQFSSLNSISNNTKQPSPSVQCNPWWVSILQRDPSRLR</sequence>
<accession>A0AAN9LWU6</accession>
<dbReference type="AlphaFoldDB" id="A0AAN9LWU6"/>
<organism evidence="1 2">
    <name type="scientific">Canavalia gladiata</name>
    <name type="common">Sword bean</name>
    <name type="synonym">Dolichos gladiatus</name>
    <dbReference type="NCBI Taxonomy" id="3824"/>
    <lineage>
        <taxon>Eukaryota</taxon>
        <taxon>Viridiplantae</taxon>
        <taxon>Streptophyta</taxon>
        <taxon>Embryophyta</taxon>
        <taxon>Tracheophyta</taxon>
        <taxon>Spermatophyta</taxon>
        <taxon>Magnoliopsida</taxon>
        <taxon>eudicotyledons</taxon>
        <taxon>Gunneridae</taxon>
        <taxon>Pentapetalae</taxon>
        <taxon>rosids</taxon>
        <taxon>fabids</taxon>
        <taxon>Fabales</taxon>
        <taxon>Fabaceae</taxon>
        <taxon>Papilionoideae</taxon>
        <taxon>50 kb inversion clade</taxon>
        <taxon>NPAAA clade</taxon>
        <taxon>indigoferoid/millettioid clade</taxon>
        <taxon>Phaseoleae</taxon>
        <taxon>Canavalia</taxon>
    </lineage>
</organism>
<dbReference type="EMBL" id="JAYMYQ010000003">
    <property type="protein sequence ID" value="KAK7343870.1"/>
    <property type="molecule type" value="Genomic_DNA"/>
</dbReference>
<comment type="caution">
    <text evidence="1">The sequence shown here is derived from an EMBL/GenBank/DDBJ whole genome shotgun (WGS) entry which is preliminary data.</text>
</comment>
<reference evidence="1 2" key="1">
    <citation type="submission" date="2024-01" db="EMBL/GenBank/DDBJ databases">
        <title>The genomes of 5 underutilized Papilionoideae crops provide insights into root nodulation and disease resistanc.</title>
        <authorList>
            <person name="Jiang F."/>
        </authorList>
    </citation>
    <scope>NUCLEOTIDE SEQUENCE [LARGE SCALE GENOMIC DNA]</scope>
    <source>
        <strain evidence="1">LVBAO_FW01</strain>
        <tissue evidence="1">Leaves</tissue>
    </source>
</reference>
<proteinExistence type="predicted"/>
<evidence type="ECO:0000313" key="2">
    <source>
        <dbReference type="Proteomes" id="UP001367508"/>
    </source>
</evidence>
<name>A0AAN9LWU6_CANGL</name>
<dbReference type="Proteomes" id="UP001367508">
    <property type="component" value="Unassembled WGS sequence"/>
</dbReference>
<keyword evidence="2" id="KW-1185">Reference proteome</keyword>
<protein>
    <submittedName>
        <fullName evidence="1">Uncharacterized protein</fullName>
    </submittedName>
</protein>